<dbReference type="GO" id="GO:0016226">
    <property type="term" value="P:iron-sulfur cluster assembly"/>
    <property type="evidence" value="ECO:0007669"/>
    <property type="project" value="InterPro"/>
</dbReference>
<dbReference type="OrthoDB" id="5380555at2759"/>
<organism evidence="3 4">
    <name type="scientific">Jimgerdemannia flammicorona</name>
    <dbReference type="NCBI Taxonomy" id="994334"/>
    <lineage>
        <taxon>Eukaryota</taxon>
        <taxon>Fungi</taxon>
        <taxon>Fungi incertae sedis</taxon>
        <taxon>Mucoromycota</taxon>
        <taxon>Mucoromycotina</taxon>
        <taxon>Endogonomycetes</taxon>
        <taxon>Endogonales</taxon>
        <taxon>Endogonaceae</taxon>
        <taxon>Jimgerdemannia</taxon>
    </lineage>
</organism>
<dbReference type="Proteomes" id="UP000268093">
    <property type="component" value="Unassembled WGS sequence"/>
</dbReference>
<dbReference type="InterPro" id="IPR002871">
    <property type="entry name" value="NIF_FeS_clus_asmbl_NifU_N"/>
</dbReference>
<dbReference type="Gene3D" id="3.90.1010.10">
    <property type="match status" value="1"/>
</dbReference>
<dbReference type="EMBL" id="RBNI01002991">
    <property type="protein sequence ID" value="RUP48769.1"/>
    <property type="molecule type" value="Genomic_DNA"/>
</dbReference>
<dbReference type="Pfam" id="PF01592">
    <property type="entry name" value="NifU_N"/>
    <property type="match status" value="1"/>
</dbReference>
<feature type="domain" description="AAA-ATPase-like" evidence="2">
    <location>
        <begin position="173"/>
        <end position="412"/>
    </location>
</feature>
<protein>
    <recommendedName>
        <fullName evidence="5">AAA-ATPase-like domain-containing protein</fullName>
    </recommendedName>
</protein>
<keyword evidence="4" id="KW-1185">Reference proteome</keyword>
<evidence type="ECO:0000313" key="3">
    <source>
        <dbReference type="EMBL" id="RUP48769.1"/>
    </source>
</evidence>
<gene>
    <name evidence="3" type="ORF">BC936DRAFT_144021</name>
</gene>
<evidence type="ECO:0008006" key="5">
    <source>
        <dbReference type="Google" id="ProtNLM"/>
    </source>
</evidence>
<evidence type="ECO:0000259" key="1">
    <source>
        <dbReference type="Pfam" id="PF01592"/>
    </source>
</evidence>
<evidence type="ECO:0000259" key="2">
    <source>
        <dbReference type="Pfam" id="PF09820"/>
    </source>
</evidence>
<dbReference type="InterPro" id="IPR018631">
    <property type="entry name" value="AAA-ATPase-like_dom"/>
</dbReference>
<dbReference type="GO" id="GO:0051536">
    <property type="term" value="F:iron-sulfur cluster binding"/>
    <property type="evidence" value="ECO:0007669"/>
    <property type="project" value="InterPro"/>
</dbReference>
<reference evidence="3 4" key="1">
    <citation type="journal article" date="2018" name="New Phytol.">
        <title>Phylogenomics of Endogonaceae and evolution of mycorrhizas within Mucoromycota.</title>
        <authorList>
            <person name="Chang Y."/>
            <person name="Desiro A."/>
            <person name="Na H."/>
            <person name="Sandor L."/>
            <person name="Lipzen A."/>
            <person name="Clum A."/>
            <person name="Barry K."/>
            <person name="Grigoriev I.V."/>
            <person name="Martin F.M."/>
            <person name="Stajich J.E."/>
            <person name="Smith M.E."/>
            <person name="Bonito G."/>
            <person name="Spatafora J.W."/>
        </authorList>
    </citation>
    <scope>NUCLEOTIDE SEQUENCE [LARGE SCALE GENOMIC DNA]</scope>
    <source>
        <strain evidence="3 4">GMNB39</strain>
    </source>
</reference>
<feature type="domain" description="NIF system FeS cluster assembly NifU N-terminal" evidence="1">
    <location>
        <begin position="28"/>
        <end position="99"/>
    </location>
</feature>
<accession>A0A433DD67</accession>
<dbReference type="SUPFAM" id="SSF82649">
    <property type="entry name" value="SufE/NifU"/>
    <property type="match status" value="1"/>
</dbReference>
<dbReference type="AlphaFoldDB" id="A0A433DD67"/>
<proteinExistence type="predicted"/>
<comment type="caution">
    <text evidence="3">The sequence shown here is derived from an EMBL/GenBank/DDBJ whole genome shotgun (WGS) entry which is preliminary data.</text>
</comment>
<dbReference type="Pfam" id="PF09820">
    <property type="entry name" value="AAA-ATPase_like"/>
    <property type="match status" value="1"/>
</dbReference>
<dbReference type="GO" id="GO:0005506">
    <property type="term" value="F:iron ion binding"/>
    <property type="evidence" value="ECO:0007669"/>
    <property type="project" value="InterPro"/>
</dbReference>
<name>A0A433DD67_9FUNG</name>
<evidence type="ECO:0000313" key="4">
    <source>
        <dbReference type="Proteomes" id="UP000268093"/>
    </source>
</evidence>
<dbReference type="CDD" id="cd06664">
    <property type="entry name" value="IscU_like"/>
    <property type="match status" value="1"/>
</dbReference>
<dbReference type="PANTHER" id="PTHR34825:SF1">
    <property type="entry name" value="AAA-ATPASE-LIKE DOMAIN-CONTAINING PROTEIN"/>
    <property type="match status" value="1"/>
</dbReference>
<sequence>MFRGTSLPRSAALGINITPVAFSAKRSYSVKVIERYERCRHLGSYTKNDTSVAIGRAGGPASGVQIRLDESSCKITDVKVRILGCGSAIASSSFMKGSLRRMTHSTIPAISRTQKFTRSHFSHQSSDGSIQGIPNDLGYKNTLSHVAKSSVQENSTLVYNPANFQHFPEDSYSDFFDLRTTPGLAYYDRTRYISVIDSLPKVLLFLRPRRFGKSLTLSMLAHFHGVEHKISYSKLFQDLAVHHDVQAGKVFPGQYLILSIDFAGFNYSSEAKVAEFAINSMINDALKRFHRTYADFLGDVESKDLIEELIEPANSISSFENCVQIVKEILLAKSGDPEHSLAGVKGIYLLADEYDAYSNEYHDLDDDRPGNSLRENKRLLHSGFWARVKSNIGHKMIQKCFITGVTPLSMTDHTSGFNISKNVSDKRVLAGLCGLSKEDVLASLRVPGVCDSDEEIHKCFNTMEVHFNGYRFSPHQDIPRVFNTNTCLEYLEGLLTKELTEPLCPSNSEPSERLLQVLAASPIAISTFESYCNNSPLDVDSWRTPIPYETLQPTFGIFQLGNKLNKPAWLSFMRYVGGLTYADEMPKKQLQVPNVVTIKRFANAVLNRYKLEVNAIGDALRAVVSTGDVSNLWGHYRKLMVQRDVGDNDLKNKTEENHRDSFHCVLLQNPLLRSKVELEVRKSPKSSGRIDMTISAPTTLRSSITEIKALRINFLDVKAAEPPSDPCRSQEYLKAMTLNRIGNVDQLLEIKFAAWDKHRAGISIADWIEYPDGPRDQLRKYWRSPEIVRHCREYNTVPVIIIGSRKIVIWEMNEDGVLGYPQLDGEGPLDG</sequence>
<dbReference type="PANTHER" id="PTHR34825">
    <property type="entry name" value="CONSERVED PROTEIN, WITH A WEAK D-GALACTARATE DEHYDRATASE/ALTRONATE HYDROLASE DOMAIN"/>
    <property type="match status" value="1"/>
</dbReference>